<feature type="non-terminal residue" evidence="2">
    <location>
        <position position="219"/>
    </location>
</feature>
<name>A0ABN7NZP0_TIMPD</name>
<sequence>MVELDWKKLSSLSPEDLTEEEKDDLYEKLIWYIPEPNTASKKLFLLLKINQEVLKHKGEQVESLETELDELAARQGEEEARTHQRLVEELDELRIKLSRYRAGEDHNGSTNSDIEELRQELARSESHNEELEVELKAREKDWLSEKREVEKLTSQLVSLDHEKEVLHRELSALQSEASEQQESRLRQTSPELGVEKQREMAESIRQKNKHISQLLNDLE</sequence>
<evidence type="ECO:0000313" key="2">
    <source>
        <dbReference type="EMBL" id="CAG2061183.1"/>
    </source>
</evidence>
<reference evidence="2" key="1">
    <citation type="submission" date="2021-03" db="EMBL/GenBank/DDBJ databases">
        <authorList>
            <person name="Tran Van P."/>
        </authorList>
    </citation>
    <scope>NUCLEOTIDE SEQUENCE</scope>
</reference>
<proteinExistence type="predicted"/>
<evidence type="ECO:0000313" key="3">
    <source>
        <dbReference type="Proteomes" id="UP001153148"/>
    </source>
</evidence>
<dbReference type="EMBL" id="CAJPIN010014871">
    <property type="protein sequence ID" value="CAG2061183.1"/>
    <property type="molecule type" value="Genomic_DNA"/>
</dbReference>
<keyword evidence="3" id="KW-1185">Reference proteome</keyword>
<feature type="region of interest" description="Disordered" evidence="1">
    <location>
        <begin position="172"/>
        <end position="219"/>
    </location>
</feature>
<dbReference type="Proteomes" id="UP001153148">
    <property type="component" value="Unassembled WGS sequence"/>
</dbReference>
<feature type="compositionally biased region" description="Polar residues" evidence="1">
    <location>
        <begin position="172"/>
        <end position="190"/>
    </location>
</feature>
<feature type="region of interest" description="Disordered" evidence="1">
    <location>
        <begin position="1"/>
        <end position="20"/>
    </location>
</feature>
<feature type="compositionally biased region" description="Basic and acidic residues" evidence="1">
    <location>
        <begin position="115"/>
        <end position="130"/>
    </location>
</feature>
<protein>
    <submittedName>
        <fullName evidence="2">Uncharacterized protein</fullName>
    </submittedName>
</protein>
<accession>A0ABN7NZP0</accession>
<gene>
    <name evidence="2" type="ORF">TPAB3V08_LOCUS8138</name>
</gene>
<evidence type="ECO:0000256" key="1">
    <source>
        <dbReference type="SAM" id="MobiDB-lite"/>
    </source>
</evidence>
<comment type="caution">
    <text evidence="2">The sequence shown here is derived from an EMBL/GenBank/DDBJ whole genome shotgun (WGS) entry which is preliminary data.</text>
</comment>
<feature type="compositionally biased region" description="Basic and acidic residues" evidence="1">
    <location>
        <begin position="193"/>
        <end position="205"/>
    </location>
</feature>
<feature type="region of interest" description="Disordered" evidence="1">
    <location>
        <begin position="103"/>
        <end position="130"/>
    </location>
</feature>
<organism evidence="2 3">
    <name type="scientific">Timema podura</name>
    <name type="common">Walking stick</name>
    <dbReference type="NCBI Taxonomy" id="61482"/>
    <lineage>
        <taxon>Eukaryota</taxon>
        <taxon>Metazoa</taxon>
        <taxon>Ecdysozoa</taxon>
        <taxon>Arthropoda</taxon>
        <taxon>Hexapoda</taxon>
        <taxon>Insecta</taxon>
        <taxon>Pterygota</taxon>
        <taxon>Neoptera</taxon>
        <taxon>Polyneoptera</taxon>
        <taxon>Phasmatodea</taxon>
        <taxon>Timematodea</taxon>
        <taxon>Timematoidea</taxon>
        <taxon>Timematidae</taxon>
        <taxon>Timema</taxon>
    </lineage>
</organism>